<sequence length="134" mass="14726">MSEINEETKTELIRQVLEPARETIKQIAKGRHPEDPKNQNLCRVRLTSEALKAMKIFLDRMGAEAVCAGAEIAEVGAATGGSVSQSNVRRRMPHMRTFEAAIAGANSIRKPVTVTIDGWTIQILAEEGLRDAQE</sequence>
<comment type="caution">
    <text evidence="1">The sequence shown here is derived from an EMBL/GenBank/DDBJ whole genome shotgun (WGS) entry which is preliminary data.</text>
</comment>
<dbReference type="RefSeq" id="WP_060920249.1">
    <property type="nucleotide sequence ID" value="NZ_KQ960682.1"/>
</dbReference>
<organism evidence="1 2">
    <name type="scientific">Varibaculum cambriense</name>
    <dbReference type="NCBI Taxonomy" id="184870"/>
    <lineage>
        <taxon>Bacteria</taxon>
        <taxon>Bacillati</taxon>
        <taxon>Actinomycetota</taxon>
        <taxon>Actinomycetes</taxon>
        <taxon>Actinomycetales</taxon>
        <taxon>Actinomycetaceae</taxon>
        <taxon>Varibaculum</taxon>
    </lineage>
</organism>
<dbReference type="EMBL" id="LSDN01000012">
    <property type="protein sequence ID" value="KXB81250.1"/>
    <property type="molecule type" value="Genomic_DNA"/>
</dbReference>
<gene>
    <name evidence="1" type="ORF">HMPREF1862_00611</name>
</gene>
<reference evidence="1 2" key="1">
    <citation type="submission" date="2016-01" db="EMBL/GenBank/DDBJ databases">
        <authorList>
            <person name="Mitreva M."/>
            <person name="Pepin K.H."/>
            <person name="Mihindukulasuriya K.A."/>
            <person name="Fulton R."/>
            <person name="Fronick C."/>
            <person name="O'Laughlin M."/>
            <person name="Miner T."/>
            <person name="Herter B."/>
            <person name="Rosa B.A."/>
            <person name="Cordes M."/>
            <person name="Tomlinson C."/>
            <person name="Wollam A."/>
            <person name="Palsikar V.B."/>
            <person name="Mardis E.R."/>
            <person name="Wilson R.K."/>
        </authorList>
    </citation>
    <scope>NUCLEOTIDE SEQUENCE [LARGE SCALE GENOMIC DNA]</scope>
    <source>
        <strain evidence="1 2">DNF00696</strain>
    </source>
</reference>
<proteinExistence type="predicted"/>
<protein>
    <submittedName>
        <fullName evidence="1">Uncharacterized protein</fullName>
    </submittedName>
</protein>
<name>A0AB34X0I3_9ACTO</name>
<evidence type="ECO:0000313" key="2">
    <source>
        <dbReference type="Proteomes" id="UP000070572"/>
    </source>
</evidence>
<dbReference type="AlphaFoldDB" id="A0AB34X0I3"/>
<accession>A0AB34X0I3</accession>
<dbReference type="Proteomes" id="UP000070572">
    <property type="component" value="Unassembled WGS sequence"/>
</dbReference>
<evidence type="ECO:0000313" key="1">
    <source>
        <dbReference type="EMBL" id="KXB81250.1"/>
    </source>
</evidence>